<dbReference type="Proteomes" id="UP001552594">
    <property type="component" value="Unassembled WGS sequence"/>
</dbReference>
<feature type="transmembrane region" description="Helical" evidence="1">
    <location>
        <begin position="36"/>
        <end position="55"/>
    </location>
</feature>
<protein>
    <submittedName>
        <fullName evidence="2">ABC transporter permease</fullName>
    </submittedName>
</protein>
<feature type="transmembrane region" description="Helical" evidence="1">
    <location>
        <begin position="255"/>
        <end position="273"/>
    </location>
</feature>
<gene>
    <name evidence="2" type="ORF">AB0L16_27895</name>
</gene>
<keyword evidence="3" id="KW-1185">Reference proteome</keyword>
<keyword evidence="1" id="KW-1133">Transmembrane helix</keyword>
<evidence type="ECO:0000313" key="3">
    <source>
        <dbReference type="Proteomes" id="UP001552594"/>
    </source>
</evidence>
<sequence length="278" mass="29714">MTLTAVPAAATEPSARFRDLLHSEWIKLWSLRSIRWAFLLGGLAIIGINASAAMADYNNWPHYSPAMQADPWMWGLRDSFTNEGGMVLMLVAGSMGAITLVGEYGTGLIRTTFGAVPDRRSVVLAKTAVVTVVFTGFGLAVVIASYLAGNSILAGRHADASLSSPGAVRVLAASVLLSPLAALAGLGLGAIIRHSATTMVTTAFVLLLLPNLFTERRWWSAAVNHAMLYSAWRRLVDSNPQYPAVLHRASVGGSWTVFAVWSLLAVVVAVVLVDRRDV</sequence>
<feature type="transmembrane region" description="Helical" evidence="1">
    <location>
        <begin position="167"/>
        <end position="189"/>
    </location>
</feature>
<dbReference type="EMBL" id="JBFAUK010000029">
    <property type="protein sequence ID" value="MEV5510202.1"/>
    <property type="molecule type" value="Genomic_DNA"/>
</dbReference>
<feature type="transmembrane region" description="Helical" evidence="1">
    <location>
        <begin position="123"/>
        <end position="147"/>
    </location>
</feature>
<accession>A0ABV3K4X4</accession>
<proteinExistence type="predicted"/>
<keyword evidence="1" id="KW-0472">Membrane</keyword>
<feature type="transmembrane region" description="Helical" evidence="1">
    <location>
        <begin position="84"/>
        <end position="102"/>
    </location>
</feature>
<keyword evidence="1" id="KW-0812">Transmembrane</keyword>
<dbReference type="RefSeq" id="WP_109279080.1">
    <property type="nucleotide sequence ID" value="NZ_JBFAUK010000029.1"/>
</dbReference>
<name>A0ABV3K4X4_STRON</name>
<evidence type="ECO:0000313" key="2">
    <source>
        <dbReference type="EMBL" id="MEV5510202.1"/>
    </source>
</evidence>
<evidence type="ECO:0000256" key="1">
    <source>
        <dbReference type="SAM" id="Phobius"/>
    </source>
</evidence>
<reference evidence="2 3" key="1">
    <citation type="submission" date="2024-06" db="EMBL/GenBank/DDBJ databases">
        <title>The Natural Products Discovery Center: Release of the First 8490 Sequenced Strains for Exploring Actinobacteria Biosynthetic Diversity.</title>
        <authorList>
            <person name="Kalkreuter E."/>
            <person name="Kautsar S.A."/>
            <person name="Yang D."/>
            <person name="Bader C.D."/>
            <person name="Teijaro C.N."/>
            <person name="Fluegel L."/>
            <person name="Davis C.M."/>
            <person name="Simpson J.R."/>
            <person name="Lauterbach L."/>
            <person name="Steele A.D."/>
            <person name="Gui C."/>
            <person name="Meng S."/>
            <person name="Li G."/>
            <person name="Viehrig K."/>
            <person name="Ye F."/>
            <person name="Su P."/>
            <person name="Kiefer A.F."/>
            <person name="Nichols A."/>
            <person name="Cepeda A.J."/>
            <person name="Yan W."/>
            <person name="Fan B."/>
            <person name="Jiang Y."/>
            <person name="Adhikari A."/>
            <person name="Zheng C.-J."/>
            <person name="Schuster L."/>
            <person name="Cowan T.M."/>
            <person name="Smanski M.J."/>
            <person name="Chevrette M.G."/>
            <person name="De Carvalho L.P.S."/>
            <person name="Shen B."/>
        </authorList>
    </citation>
    <scope>NUCLEOTIDE SEQUENCE [LARGE SCALE GENOMIC DNA]</scope>
    <source>
        <strain evidence="2 3">NPDC052347</strain>
    </source>
</reference>
<organism evidence="2 3">
    <name type="scientific">Streptomyces orinoci</name>
    <name type="common">Streptoverticillium orinoci</name>
    <dbReference type="NCBI Taxonomy" id="67339"/>
    <lineage>
        <taxon>Bacteria</taxon>
        <taxon>Bacillati</taxon>
        <taxon>Actinomycetota</taxon>
        <taxon>Actinomycetes</taxon>
        <taxon>Kitasatosporales</taxon>
        <taxon>Streptomycetaceae</taxon>
        <taxon>Streptomyces</taxon>
    </lineage>
</organism>
<comment type="caution">
    <text evidence="2">The sequence shown here is derived from an EMBL/GenBank/DDBJ whole genome shotgun (WGS) entry which is preliminary data.</text>
</comment>